<dbReference type="InterPro" id="IPR015915">
    <property type="entry name" value="Kelch-typ_b-propeller"/>
</dbReference>
<dbReference type="InterPro" id="IPR006652">
    <property type="entry name" value="Kelch_1"/>
</dbReference>
<keyword evidence="3" id="KW-1185">Reference proteome</keyword>
<evidence type="ECO:0000313" key="2">
    <source>
        <dbReference type="EMBL" id="GBN00312.1"/>
    </source>
</evidence>
<dbReference type="OrthoDB" id="45365at2759"/>
<reference evidence="2 3" key="1">
    <citation type="journal article" date="2019" name="Sci. Rep.">
        <title>Orb-weaving spider Araneus ventricosus genome elucidates the spidroin gene catalogue.</title>
        <authorList>
            <person name="Kono N."/>
            <person name="Nakamura H."/>
            <person name="Ohtoshi R."/>
            <person name="Moran D.A.P."/>
            <person name="Shinohara A."/>
            <person name="Yoshida Y."/>
            <person name="Fujiwara M."/>
            <person name="Mori M."/>
            <person name="Tomita M."/>
            <person name="Arakawa K."/>
        </authorList>
    </citation>
    <scope>NUCLEOTIDE SEQUENCE [LARGE SCALE GENOMIC DNA]</scope>
</reference>
<dbReference type="PANTHER" id="PTHR46375:SF3">
    <property type="entry name" value="KELCH REPEAT AND BTB DOMAIN-CONTAINING PROTEIN 13"/>
    <property type="match status" value="1"/>
</dbReference>
<dbReference type="InterPro" id="IPR052392">
    <property type="entry name" value="Kelch-BTB_domain-containing"/>
</dbReference>
<proteinExistence type="predicted"/>
<evidence type="ECO:0000256" key="1">
    <source>
        <dbReference type="ARBA" id="ARBA00022441"/>
    </source>
</evidence>
<accession>A0A4Y2KEG6</accession>
<dbReference type="PANTHER" id="PTHR46375">
    <property type="entry name" value="KELCH REPEAT AND BTB DOMAIN-CONTAINING PROTEIN 13-RELATED"/>
    <property type="match status" value="1"/>
</dbReference>
<gene>
    <name evidence="2" type="ORF">AVEN_481_1</name>
</gene>
<dbReference type="Gene3D" id="2.120.10.80">
    <property type="entry name" value="Kelch-type beta propeller"/>
    <property type="match status" value="1"/>
</dbReference>
<sequence length="179" mass="21083">MGAVTIKDEIFIVGLSRSELVHRIMIFQAYDTEKDSWISLPAPNIWRREISIVVFHEKLFIIPGRENVEPQPKKVEAYDPLQNIWISLPDLPFLYFSPKAVVLDDKIIVYENGKEDDRKADPPVYWDEGAQLWQIIDKSSPWYNTERYSVFVLDDYQLVKDITAKNRRPGDKWERIFPV</sequence>
<dbReference type="Proteomes" id="UP000499080">
    <property type="component" value="Unassembled WGS sequence"/>
</dbReference>
<dbReference type="SUPFAM" id="SSF117281">
    <property type="entry name" value="Kelch motif"/>
    <property type="match status" value="1"/>
</dbReference>
<dbReference type="Pfam" id="PF01344">
    <property type="entry name" value="Kelch_1"/>
    <property type="match status" value="1"/>
</dbReference>
<evidence type="ECO:0000313" key="3">
    <source>
        <dbReference type="Proteomes" id="UP000499080"/>
    </source>
</evidence>
<dbReference type="AlphaFoldDB" id="A0A4Y2KEG6"/>
<keyword evidence="1" id="KW-0880">Kelch repeat</keyword>
<comment type="caution">
    <text evidence="2">The sequence shown here is derived from an EMBL/GenBank/DDBJ whole genome shotgun (WGS) entry which is preliminary data.</text>
</comment>
<protein>
    <submittedName>
        <fullName evidence="2">Uncharacterized protein</fullName>
    </submittedName>
</protein>
<dbReference type="EMBL" id="BGPR01004508">
    <property type="protein sequence ID" value="GBN00312.1"/>
    <property type="molecule type" value="Genomic_DNA"/>
</dbReference>
<organism evidence="2 3">
    <name type="scientific">Araneus ventricosus</name>
    <name type="common">Orbweaver spider</name>
    <name type="synonym">Epeira ventricosa</name>
    <dbReference type="NCBI Taxonomy" id="182803"/>
    <lineage>
        <taxon>Eukaryota</taxon>
        <taxon>Metazoa</taxon>
        <taxon>Ecdysozoa</taxon>
        <taxon>Arthropoda</taxon>
        <taxon>Chelicerata</taxon>
        <taxon>Arachnida</taxon>
        <taxon>Araneae</taxon>
        <taxon>Araneomorphae</taxon>
        <taxon>Entelegynae</taxon>
        <taxon>Araneoidea</taxon>
        <taxon>Araneidae</taxon>
        <taxon>Araneus</taxon>
    </lineage>
</organism>
<name>A0A4Y2KEG6_ARAVE</name>